<dbReference type="Gene3D" id="2.60.40.680">
    <property type="match status" value="1"/>
</dbReference>
<dbReference type="Proteomes" id="UP001595846">
    <property type="component" value="Unassembled WGS sequence"/>
</dbReference>
<evidence type="ECO:0000259" key="2">
    <source>
        <dbReference type="Pfam" id="PF00963"/>
    </source>
</evidence>
<accession>A0ABD5NP13</accession>
<gene>
    <name evidence="3" type="ORF">ACFOUR_10885</name>
</gene>
<dbReference type="InterPro" id="IPR008965">
    <property type="entry name" value="CBM2/CBM3_carb-bd_dom_sf"/>
</dbReference>
<feature type="transmembrane region" description="Helical" evidence="1">
    <location>
        <begin position="287"/>
        <end position="308"/>
    </location>
</feature>
<evidence type="ECO:0000313" key="4">
    <source>
        <dbReference type="Proteomes" id="UP001595846"/>
    </source>
</evidence>
<keyword evidence="1" id="KW-0812">Transmembrane</keyword>
<evidence type="ECO:0000256" key="1">
    <source>
        <dbReference type="SAM" id="Phobius"/>
    </source>
</evidence>
<dbReference type="EMBL" id="JBHSAQ010000009">
    <property type="protein sequence ID" value="MFC3958869.1"/>
    <property type="molecule type" value="Genomic_DNA"/>
</dbReference>
<comment type="caution">
    <text evidence="3">The sequence shown here is derived from an EMBL/GenBank/DDBJ whole genome shotgun (WGS) entry which is preliminary data.</text>
</comment>
<dbReference type="AlphaFoldDB" id="A0ABD5NP13"/>
<proteinExistence type="predicted"/>
<keyword evidence="1" id="KW-1133">Transmembrane helix</keyword>
<protein>
    <submittedName>
        <fullName evidence="3">Cohesin domain-containing protein</fullName>
    </submittedName>
</protein>
<dbReference type="InterPro" id="IPR013783">
    <property type="entry name" value="Ig-like_fold"/>
</dbReference>
<keyword evidence="4" id="KW-1185">Reference proteome</keyword>
<reference evidence="3 4" key="1">
    <citation type="journal article" date="2019" name="Int. J. Syst. Evol. Microbiol.">
        <title>The Global Catalogue of Microorganisms (GCM) 10K type strain sequencing project: providing services to taxonomists for standard genome sequencing and annotation.</title>
        <authorList>
            <consortium name="The Broad Institute Genomics Platform"/>
            <consortium name="The Broad Institute Genome Sequencing Center for Infectious Disease"/>
            <person name="Wu L."/>
            <person name="Ma J."/>
        </authorList>
    </citation>
    <scope>NUCLEOTIDE SEQUENCE [LARGE SCALE GENOMIC DNA]</scope>
    <source>
        <strain evidence="3 4">IBRC-M 10256</strain>
    </source>
</reference>
<keyword evidence="1" id="KW-0472">Membrane</keyword>
<dbReference type="GeneID" id="73901804"/>
<dbReference type="Pfam" id="PF00963">
    <property type="entry name" value="Cohesin"/>
    <property type="match status" value="1"/>
</dbReference>
<dbReference type="Gene3D" id="2.60.40.10">
    <property type="entry name" value="Immunoglobulins"/>
    <property type="match status" value="1"/>
</dbReference>
<evidence type="ECO:0000313" key="3">
    <source>
        <dbReference type="EMBL" id="MFC3958869.1"/>
    </source>
</evidence>
<dbReference type="SUPFAM" id="SSF49384">
    <property type="entry name" value="Carbohydrate-binding domain"/>
    <property type="match status" value="1"/>
</dbReference>
<feature type="domain" description="Cohesin" evidence="2">
    <location>
        <begin position="74"/>
        <end position="161"/>
    </location>
</feature>
<dbReference type="CDD" id="cd08547">
    <property type="entry name" value="Type_II_cohesin"/>
    <property type="match status" value="1"/>
</dbReference>
<sequence>MVESTRLEVPSRYARCAVLLCAVLLVVCGAVLVPAASAHGGGSQAAIERAASTDSATEIPTLSLAASEGTDGGVSVSLETDAAVAGYQANVTFDPSVLVVDDVSGVDMADPVVNVDNENGWVFFTQSQATAVESPTLARIDFESRSAGETDVSFVTSDTRLNDESERVRVDLAGTSVDVDTDSTEDVTAEPAAFEYEPTELPTESVEAGTSVEIPVEVSNVGGTTDNYEVTLWNGDDSLATETELLSGGESATVQLTHTFTTPGTYDLSVNDENVGQLEVTGSESNASIPGFGVIGSLLGLSSLLIAARARRVR</sequence>
<organism evidence="3 4">
    <name type="scientific">Halovivax cerinus</name>
    <dbReference type="NCBI Taxonomy" id="1487865"/>
    <lineage>
        <taxon>Archaea</taxon>
        <taxon>Methanobacteriati</taxon>
        <taxon>Methanobacteriota</taxon>
        <taxon>Stenosarchaea group</taxon>
        <taxon>Halobacteria</taxon>
        <taxon>Halobacteriales</taxon>
        <taxon>Natrialbaceae</taxon>
        <taxon>Halovivax</taxon>
    </lineage>
</organism>
<dbReference type="InterPro" id="IPR002102">
    <property type="entry name" value="Cohesin_dom"/>
</dbReference>
<name>A0ABD5NP13_9EURY</name>
<dbReference type="RefSeq" id="WP_256532702.1">
    <property type="nucleotide sequence ID" value="NZ_CP101824.1"/>
</dbReference>